<evidence type="ECO:0000256" key="2">
    <source>
        <dbReference type="ARBA" id="ARBA00022801"/>
    </source>
</evidence>
<dbReference type="RefSeq" id="WP_012305258.1">
    <property type="nucleotide sequence ID" value="NZ_BJJW01000002.1"/>
</dbReference>
<dbReference type="EMBL" id="BJJW01000002">
    <property type="protein sequence ID" value="GDZ82959.1"/>
    <property type="molecule type" value="Genomic_DNA"/>
</dbReference>
<dbReference type="GO" id="GO:0047429">
    <property type="term" value="F:nucleoside triphosphate diphosphatase activity"/>
    <property type="evidence" value="ECO:0007669"/>
    <property type="project" value="InterPro"/>
</dbReference>
<sequence>MLKKMVVASNNSAKTREIQRVFAEFGIQVINYRELISEKIFPTETATDQYQNALAKAQFIRQFLPDSAILADDTAAYFKAFPNRFGLTIARELKSLGLKTIREEDAYLLSLYHDNMDRHAYLEALFVLVMPDGSVYHSIGRGGVTLAQSERGAYSVGFDTLFESENGKTFAEMQMSERVNYSHRGRAAKMLLEKIANED</sequence>
<organism evidence="3 4">
    <name type="scientific">Leuconostoc citreum</name>
    <dbReference type="NCBI Taxonomy" id="33964"/>
    <lineage>
        <taxon>Bacteria</taxon>
        <taxon>Bacillati</taxon>
        <taxon>Bacillota</taxon>
        <taxon>Bacilli</taxon>
        <taxon>Lactobacillales</taxon>
        <taxon>Lactobacillaceae</taxon>
        <taxon>Leuconostoc</taxon>
    </lineage>
</organism>
<dbReference type="Gene3D" id="3.90.950.10">
    <property type="match status" value="1"/>
</dbReference>
<keyword evidence="2" id="KW-0378">Hydrolase</keyword>
<dbReference type="GeneID" id="61102042"/>
<comment type="caution">
    <text evidence="3">The sequence shown here is derived from an EMBL/GenBank/DDBJ whole genome shotgun (WGS) entry which is preliminary data.</text>
</comment>
<gene>
    <name evidence="3" type="primary">folQ</name>
    <name evidence="3" type="ORF">LCIT_02010</name>
</gene>
<dbReference type="GO" id="GO:0009143">
    <property type="term" value="P:nucleoside triphosphate catabolic process"/>
    <property type="evidence" value="ECO:0007669"/>
    <property type="project" value="InterPro"/>
</dbReference>
<reference evidence="3 4" key="1">
    <citation type="submission" date="2019-04" db="EMBL/GenBank/DDBJ databases">
        <title>A pseudo-fructophilic Leuconostoc citreum strain F192-5 isolated from peel of satsuma mandarin: the first report for isolation and characterization of strain-dependent fructophilic-like characteristics.</title>
        <authorList>
            <person name="Maeno S."/>
            <person name="Tanizawa Y."/>
            <person name="Kajikawa A."/>
            <person name="Kanesaki Y."/>
            <person name="Kubota E."/>
            <person name="Arita M."/>
            <person name="Leon D."/>
            <person name="Endo A."/>
        </authorList>
    </citation>
    <scope>NUCLEOTIDE SEQUENCE [LARGE SCALE GENOMIC DNA]</scope>
    <source>
        <strain evidence="3 4">F192-5</strain>
    </source>
</reference>
<dbReference type="InterPro" id="IPR002637">
    <property type="entry name" value="RdgB/HAM1"/>
</dbReference>
<dbReference type="OMA" id="MDRHAYL"/>
<evidence type="ECO:0000313" key="3">
    <source>
        <dbReference type="EMBL" id="GDZ82959.1"/>
    </source>
</evidence>
<dbReference type="AlphaFoldDB" id="A0A5A5TY26"/>
<accession>A0A5A5TY26</accession>
<dbReference type="GO" id="GO:0005737">
    <property type="term" value="C:cytoplasm"/>
    <property type="evidence" value="ECO:0007669"/>
    <property type="project" value="TreeGrafter"/>
</dbReference>
<dbReference type="SUPFAM" id="SSF52972">
    <property type="entry name" value="ITPase-like"/>
    <property type="match status" value="1"/>
</dbReference>
<name>A0A5A5TY26_LEUCI</name>
<dbReference type="PANTHER" id="PTHR11067:SF9">
    <property type="entry name" value="INOSINE TRIPHOSPHATE PYROPHOSPHATASE"/>
    <property type="match status" value="1"/>
</dbReference>
<dbReference type="Proteomes" id="UP000323274">
    <property type="component" value="Unassembled WGS sequence"/>
</dbReference>
<evidence type="ECO:0000256" key="1">
    <source>
        <dbReference type="ARBA" id="ARBA00008023"/>
    </source>
</evidence>
<comment type="similarity">
    <text evidence="1">Belongs to the HAM1 NTPase family.</text>
</comment>
<dbReference type="InterPro" id="IPR029001">
    <property type="entry name" value="ITPase-like_fam"/>
</dbReference>
<dbReference type="PANTHER" id="PTHR11067">
    <property type="entry name" value="INOSINE TRIPHOSPHATE PYROPHOSPHATASE/HAM1 PROTEIN"/>
    <property type="match status" value="1"/>
</dbReference>
<proteinExistence type="inferred from homology"/>
<protein>
    <submittedName>
        <fullName evidence="3">Non-canonical purine NTP pyrophosphatase</fullName>
    </submittedName>
</protein>
<dbReference type="Pfam" id="PF01725">
    <property type="entry name" value="Ham1p_like"/>
    <property type="match status" value="1"/>
</dbReference>
<dbReference type="CDD" id="cd00515">
    <property type="entry name" value="HAM1"/>
    <property type="match status" value="1"/>
</dbReference>
<evidence type="ECO:0000313" key="4">
    <source>
        <dbReference type="Proteomes" id="UP000323274"/>
    </source>
</evidence>